<dbReference type="InterPro" id="IPR006033">
    <property type="entry name" value="AsnA_fam"/>
</dbReference>
<keyword evidence="4" id="KW-0436">Ligase</keyword>
<name>A0ABY6HLJ4_9ARCH</name>
<dbReference type="InterPro" id="IPR006034">
    <property type="entry name" value="Asparaginase/glutaminase-like"/>
</dbReference>
<sequence length="354" mass="39703">MKKSFKKILLIGTGGTITAKMVDGAWKPGEINEDELMNFIPEIQQLASIKTLNLFKIDSVGMQPKYWVKIAETIKSNYKLFDGFVIIHGSDTMHYTASALSFLIQKLTKPVILTGAMVPPQEIGTDAKRNVIDSLRVATESRIHEVVIVFNGKIMRGNRTKKFRELEFDAYHSIGMSPLGLIEQSIRYTGEHYNSNQETETSTQMPLFFDKMEIEVCIQKITPGYNPEIIPKLIEIGYKGIITEGFGSGNIPIYENSLIDEIKSATQKGVPIIVCSQCAVGFSWMMIYEAGKKAMMAGSIPGYDMISETALTKLMWILGNFPKATIQEITDLFLTDVAGEISEIKNPEYKRVWE</sequence>
<gene>
    <name evidence="4" type="ORF">NEF87_000668</name>
</gene>
<dbReference type="PANTHER" id="PTHR11707:SF28">
    <property type="entry name" value="60 KDA LYSOPHOSPHOLIPASE"/>
    <property type="match status" value="1"/>
</dbReference>
<dbReference type="Pfam" id="PF17763">
    <property type="entry name" value="Asparaginase_C"/>
    <property type="match status" value="1"/>
</dbReference>
<dbReference type="InterPro" id="IPR037152">
    <property type="entry name" value="L-asparaginase_N_sf"/>
</dbReference>
<dbReference type="SFLD" id="SFLDS00057">
    <property type="entry name" value="Glutaminase/Asparaginase"/>
    <property type="match status" value="1"/>
</dbReference>
<dbReference type="InterPro" id="IPR041725">
    <property type="entry name" value="L-asparaginase_I"/>
</dbReference>
<accession>A0ABY6HLJ4</accession>
<dbReference type="CDD" id="cd08963">
    <property type="entry name" value="L-asparaginase_I"/>
    <property type="match status" value="1"/>
</dbReference>
<dbReference type="GO" id="GO:0016874">
    <property type="term" value="F:ligase activity"/>
    <property type="evidence" value="ECO:0007669"/>
    <property type="project" value="UniProtKB-KW"/>
</dbReference>
<feature type="domain" description="Asparaginase/glutaminase C-terminal" evidence="3">
    <location>
        <begin position="216"/>
        <end position="333"/>
    </location>
</feature>
<protein>
    <submittedName>
        <fullName evidence="4">Glutamyl-tRNA(Gln) amidotransferase subunit D</fullName>
        <ecNumber evidence="4">6.3.5.-</ecNumber>
    </submittedName>
</protein>
<dbReference type="NCBIfam" id="TIGR00519">
    <property type="entry name" value="asnASE_I"/>
    <property type="match status" value="1"/>
</dbReference>
<evidence type="ECO:0000259" key="3">
    <source>
        <dbReference type="Pfam" id="PF17763"/>
    </source>
</evidence>
<evidence type="ECO:0000256" key="1">
    <source>
        <dbReference type="ARBA" id="ARBA00022801"/>
    </source>
</evidence>
<dbReference type="SMART" id="SM00870">
    <property type="entry name" value="Asparaginase"/>
    <property type="match status" value="1"/>
</dbReference>
<evidence type="ECO:0000313" key="4">
    <source>
        <dbReference type="EMBL" id="UYP44383.1"/>
    </source>
</evidence>
<dbReference type="InterPro" id="IPR027474">
    <property type="entry name" value="L-asparaginase_N"/>
</dbReference>
<dbReference type="Gene3D" id="3.40.50.1170">
    <property type="entry name" value="L-asparaginase, N-terminal domain"/>
    <property type="match status" value="1"/>
</dbReference>
<dbReference type="Proteomes" id="UP001208689">
    <property type="component" value="Chromosome"/>
</dbReference>
<dbReference type="InterPro" id="IPR027473">
    <property type="entry name" value="L-asparaginase_C"/>
</dbReference>
<organism evidence="4 5">
    <name type="scientific">Candidatus Lokiarchaeum ossiferum</name>
    <dbReference type="NCBI Taxonomy" id="2951803"/>
    <lineage>
        <taxon>Archaea</taxon>
        <taxon>Promethearchaeati</taxon>
        <taxon>Promethearchaeota</taxon>
        <taxon>Promethearchaeia</taxon>
        <taxon>Promethearchaeales</taxon>
        <taxon>Promethearchaeaceae</taxon>
        <taxon>Candidatus Lokiarchaeum</taxon>
    </lineage>
</organism>
<dbReference type="Gene3D" id="3.40.50.40">
    <property type="match status" value="1"/>
</dbReference>
<dbReference type="PROSITE" id="PS51732">
    <property type="entry name" value="ASN_GLN_ASE_3"/>
    <property type="match status" value="1"/>
</dbReference>
<dbReference type="PIRSF" id="PIRSF500176">
    <property type="entry name" value="L_ASNase"/>
    <property type="match status" value="1"/>
</dbReference>
<dbReference type="SUPFAM" id="SSF53774">
    <property type="entry name" value="Glutaminase/Asparaginase"/>
    <property type="match status" value="1"/>
</dbReference>
<dbReference type="InterPro" id="IPR040919">
    <property type="entry name" value="Asparaginase_C"/>
</dbReference>
<dbReference type="EMBL" id="CP104013">
    <property type="protein sequence ID" value="UYP44383.1"/>
    <property type="molecule type" value="Genomic_DNA"/>
</dbReference>
<keyword evidence="5" id="KW-1185">Reference proteome</keyword>
<keyword evidence="1" id="KW-0378">Hydrolase</keyword>
<dbReference type="PRINTS" id="PR00139">
    <property type="entry name" value="ASNGLNASE"/>
</dbReference>
<dbReference type="Pfam" id="PF00710">
    <property type="entry name" value="Asparaginase"/>
    <property type="match status" value="1"/>
</dbReference>
<evidence type="ECO:0000259" key="2">
    <source>
        <dbReference type="Pfam" id="PF00710"/>
    </source>
</evidence>
<dbReference type="PANTHER" id="PTHR11707">
    <property type="entry name" value="L-ASPARAGINASE"/>
    <property type="match status" value="1"/>
</dbReference>
<proteinExistence type="predicted"/>
<feature type="domain" description="L-asparaginase N-terminal" evidence="2">
    <location>
        <begin position="7"/>
        <end position="190"/>
    </location>
</feature>
<dbReference type="PIRSF" id="PIRSF001220">
    <property type="entry name" value="L-ASNase_gatD"/>
    <property type="match status" value="1"/>
</dbReference>
<evidence type="ECO:0000313" key="5">
    <source>
        <dbReference type="Proteomes" id="UP001208689"/>
    </source>
</evidence>
<reference evidence="4" key="1">
    <citation type="submission" date="2022-09" db="EMBL/GenBank/DDBJ databases">
        <title>Actin cytoskeleton and complex cell architecture in an #Asgard archaeon.</title>
        <authorList>
            <person name="Ponce Toledo R.I."/>
            <person name="Schleper C."/>
            <person name="Rodrigues Oliveira T."/>
            <person name="Wollweber F."/>
            <person name="Xu J."/>
            <person name="Rittmann S."/>
            <person name="Klingl A."/>
            <person name="Pilhofer M."/>
        </authorList>
    </citation>
    <scope>NUCLEOTIDE SEQUENCE</scope>
    <source>
        <strain evidence="4">B-35</strain>
    </source>
</reference>
<dbReference type="EC" id="6.3.5.-" evidence="4"/>
<dbReference type="InterPro" id="IPR036152">
    <property type="entry name" value="Asp/glu_Ase-like_sf"/>
</dbReference>